<keyword evidence="9 15" id="KW-1133">Transmembrane helix</keyword>
<feature type="transmembrane region" description="Helical" evidence="15">
    <location>
        <begin position="507"/>
        <end position="533"/>
    </location>
</feature>
<name>A0A812R7H8_9DINO</name>
<keyword evidence="13" id="KW-0407">Ion channel</keyword>
<evidence type="ECO:0000313" key="17">
    <source>
        <dbReference type="EMBL" id="CAE7423713.1"/>
    </source>
</evidence>
<comment type="caution">
    <text evidence="17">The sequence shown here is derived from an EMBL/GenBank/DDBJ whole genome shotgun (WGS) entry which is preliminary data.</text>
</comment>
<evidence type="ECO:0000256" key="12">
    <source>
        <dbReference type="ARBA" id="ARBA00023180"/>
    </source>
</evidence>
<evidence type="ECO:0000256" key="3">
    <source>
        <dbReference type="ARBA" id="ARBA00022553"/>
    </source>
</evidence>
<dbReference type="EMBL" id="CAJNDS010002306">
    <property type="protein sequence ID" value="CAE7423713.1"/>
    <property type="molecule type" value="Genomic_DNA"/>
</dbReference>
<sequence>MADHSGQAAFAHFLDASWGAFRKQMLEAYVDSQAAHLGPDSVTRKIRLLEHELRELRSTNGKVQGLNGDALLPDGSASDEPLLQIKDSSRAQLLLNTQPQRLAVGEQQVPREAPATSRSNEVSVASAEETVSNAQGDADSEENLKSISDGHQSMSMEATVDFDKLAKSRVSRISATSGVDEQGVEIAARDQQTNAVRHRLRLRLGAVSLKKLISGKSLHDAIEALGLTTYTEEHCNDLVNQLADYIDLKFVAKDKDAQFSRSNSPGSHGGGGMFWENEKNYGRPVWNWPKEAEFSRSASREIQTHDLPAKANANVVPIQALMDLFLARDPDLHKKIFGPFNRTQFQAMKEILLAGDTNRLVAELTFVRINDLAAPPESINPLMYIEPFVSCLIIANGIMIGFQTDKRWEDWGGWPYIEGVLAFFLLLESGLRFYLSGPREFACGPDWIWNWFDFFLMLTGVTDVVIQAIGDVDQNMGTSSLLRFCRLIRLVRVVKVFRLKCMKELRLMVKGLVAGLRTLLLAFALLFTVLYVISGFATMTIGRDIATARLGLEELFVDLPQSMFTAFRCYSGECISRRGEPIHALLAEEFGFIFVICYVITYMLVSMGIFNVILAVYVDITMRAAKETEAVTSEQHARESIRIARTTRELLKKFAQAYRLYQDFDEPDRQKFKIETQNTIAYTDEDINDIAFSKELFLLVIQDRTVQSLMDELDLPPDRANLFEVIDADGSGTMDVTELVQGMLKIRGDVKKSDTVATLLATKALQEMVSEMRNTLSGLESRMIQNFPAGAVHQKADL</sequence>
<evidence type="ECO:0000256" key="1">
    <source>
        <dbReference type="ARBA" id="ARBA00004141"/>
    </source>
</evidence>
<evidence type="ECO:0000256" key="9">
    <source>
        <dbReference type="ARBA" id="ARBA00022989"/>
    </source>
</evidence>
<dbReference type="Gene3D" id="1.20.120.350">
    <property type="entry name" value="Voltage-gated potassium channels. Chain C"/>
    <property type="match status" value="1"/>
</dbReference>
<evidence type="ECO:0000256" key="7">
    <source>
        <dbReference type="ARBA" id="ARBA00022837"/>
    </source>
</evidence>
<evidence type="ECO:0000256" key="14">
    <source>
        <dbReference type="SAM" id="MobiDB-lite"/>
    </source>
</evidence>
<gene>
    <name evidence="17" type="primary">Catsper1</name>
    <name evidence="17" type="ORF">SNAT2548_LOCUS23050</name>
</gene>
<feature type="domain" description="EF-hand" evidence="16">
    <location>
        <begin position="714"/>
        <end position="749"/>
    </location>
</feature>
<dbReference type="SUPFAM" id="SSF81324">
    <property type="entry name" value="Voltage-gated potassium channels"/>
    <property type="match status" value="1"/>
</dbReference>
<keyword evidence="11 15" id="KW-0472">Membrane</keyword>
<evidence type="ECO:0000256" key="11">
    <source>
        <dbReference type="ARBA" id="ARBA00023136"/>
    </source>
</evidence>
<evidence type="ECO:0000256" key="15">
    <source>
        <dbReference type="SAM" id="Phobius"/>
    </source>
</evidence>
<feature type="transmembrane region" description="Helical" evidence="15">
    <location>
        <begin position="382"/>
        <end position="402"/>
    </location>
</feature>
<dbReference type="GO" id="GO:0005509">
    <property type="term" value="F:calcium ion binding"/>
    <property type="evidence" value="ECO:0007669"/>
    <property type="project" value="InterPro"/>
</dbReference>
<evidence type="ECO:0000256" key="5">
    <source>
        <dbReference type="ARBA" id="ARBA00022673"/>
    </source>
</evidence>
<keyword evidence="18" id="KW-1185">Reference proteome</keyword>
<dbReference type="GO" id="GO:0008331">
    <property type="term" value="F:high voltage-gated calcium channel activity"/>
    <property type="evidence" value="ECO:0007669"/>
    <property type="project" value="TreeGrafter"/>
</dbReference>
<organism evidence="17 18">
    <name type="scientific">Symbiodinium natans</name>
    <dbReference type="NCBI Taxonomy" id="878477"/>
    <lineage>
        <taxon>Eukaryota</taxon>
        <taxon>Sar</taxon>
        <taxon>Alveolata</taxon>
        <taxon>Dinophyceae</taxon>
        <taxon>Suessiales</taxon>
        <taxon>Symbiodiniaceae</taxon>
        <taxon>Symbiodinium</taxon>
    </lineage>
</organism>
<evidence type="ECO:0000313" key="18">
    <source>
        <dbReference type="Proteomes" id="UP000604046"/>
    </source>
</evidence>
<dbReference type="InterPro" id="IPR005821">
    <property type="entry name" value="Ion_trans_dom"/>
</dbReference>
<dbReference type="InterPro" id="IPR018247">
    <property type="entry name" value="EF_Hand_1_Ca_BS"/>
</dbReference>
<keyword evidence="2" id="KW-0813">Transport</keyword>
<evidence type="ECO:0000256" key="4">
    <source>
        <dbReference type="ARBA" id="ARBA00022568"/>
    </source>
</evidence>
<comment type="subcellular location">
    <subcellularLocation>
        <location evidence="1">Membrane</location>
        <topology evidence="1">Multi-pass membrane protein</topology>
    </subcellularLocation>
</comment>
<evidence type="ECO:0000256" key="6">
    <source>
        <dbReference type="ARBA" id="ARBA00022692"/>
    </source>
</evidence>
<dbReference type="InterPro" id="IPR002048">
    <property type="entry name" value="EF_hand_dom"/>
</dbReference>
<dbReference type="Pfam" id="PF00520">
    <property type="entry name" value="Ion_trans"/>
    <property type="match status" value="1"/>
</dbReference>
<keyword evidence="7" id="KW-0106">Calcium</keyword>
<evidence type="ECO:0000256" key="8">
    <source>
        <dbReference type="ARBA" id="ARBA00022882"/>
    </source>
</evidence>
<feature type="region of interest" description="Disordered" evidence="14">
    <location>
        <begin position="105"/>
        <end position="152"/>
    </location>
</feature>
<dbReference type="OrthoDB" id="423689at2759"/>
<keyword evidence="5" id="KW-0107">Calcium channel</keyword>
<feature type="transmembrane region" description="Helical" evidence="15">
    <location>
        <begin position="590"/>
        <end position="618"/>
    </location>
</feature>
<feature type="transmembrane region" description="Helical" evidence="15">
    <location>
        <begin position="414"/>
        <end position="435"/>
    </location>
</feature>
<dbReference type="AlphaFoldDB" id="A0A812R7H8"/>
<feature type="transmembrane region" description="Helical" evidence="15">
    <location>
        <begin position="447"/>
        <end position="466"/>
    </location>
</feature>
<dbReference type="GO" id="GO:0005891">
    <property type="term" value="C:voltage-gated calcium channel complex"/>
    <property type="evidence" value="ECO:0007669"/>
    <property type="project" value="TreeGrafter"/>
</dbReference>
<evidence type="ECO:0000256" key="2">
    <source>
        <dbReference type="ARBA" id="ARBA00022448"/>
    </source>
</evidence>
<keyword evidence="12" id="KW-0325">Glycoprotein</keyword>
<dbReference type="PROSITE" id="PS00018">
    <property type="entry name" value="EF_HAND_1"/>
    <property type="match status" value="1"/>
</dbReference>
<evidence type="ECO:0000256" key="10">
    <source>
        <dbReference type="ARBA" id="ARBA00023065"/>
    </source>
</evidence>
<keyword evidence="4" id="KW-0109">Calcium transport</keyword>
<dbReference type="GO" id="GO:0098703">
    <property type="term" value="P:calcium ion import across plasma membrane"/>
    <property type="evidence" value="ECO:0007669"/>
    <property type="project" value="TreeGrafter"/>
</dbReference>
<proteinExistence type="predicted"/>
<dbReference type="Proteomes" id="UP000604046">
    <property type="component" value="Unassembled WGS sequence"/>
</dbReference>
<accession>A0A812R7H8</accession>
<dbReference type="Gene3D" id="1.10.287.70">
    <property type="match status" value="1"/>
</dbReference>
<dbReference type="PROSITE" id="PS50222">
    <property type="entry name" value="EF_HAND_2"/>
    <property type="match status" value="1"/>
</dbReference>
<keyword evidence="8" id="KW-0851">Voltage-gated channel</keyword>
<keyword evidence="6 15" id="KW-0812">Transmembrane</keyword>
<evidence type="ECO:0000259" key="16">
    <source>
        <dbReference type="PROSITE" id="PS50222"/>
    </source>
</evidence>
<keyword evidence="10" id="KW-0406">Ion transport</keyword>
<reference evidence="17" key="1">
    <citation type="submission" date="2021-02" db="EMBL/GenBank/DDBJ databases">
        <authorList>
            <person name="Dougan E. K."/>
            <person name="Rhodes N."/>
            <person name="Thang M."/>
            <person name="Chan C."/>
        </authorList>
    </citation>
    <scope>NUCLEOTIDE SEQUENCE</scope>
</reference>
<dbReference type="PANTHER" id="PTHR45628">
    <property type="entry name" value="VOLTAGE-DEPENDENT CALCIUM CHANNEL TYPE A SUBUNIT ALPHA-1"/>
    <property type="match status" value="1"/>
</dbReference>
<keyword evidence="3" id="KW-0597">Phosphoprotein</keyword>
<dbReference type="InterPro" id="IPR050599">
    <property type="entry name" value="VDCC_alpha-1_subunit"/>
</dbReference>
<protein>
    <submittedName>
        <fullName evidence="17">Catsper1 protein</fullName>
    </submittedName>
</protein>
<evidence type="ECO:0000256" key="13">
    <source>
        <dbReference type="ARBA" id="ARBA00023303"/>
    </source>
</evidence>
<feature type="compositionally biased region" description="Polar residues" evidence="14">
    <location>
        <begin position="116"/>
        <end position="135"/>
    </location>
</feature>
<dbReference type="PANTHER" id="PTHR45628:SF7">
    <property type="entry name" value="VOLTAGE-DEPENDENT CALCIUM CHANNEL TYPE A SUBUNIT ALPHA-1"/>
    <property type="match status" value="1"/>
</dbReference>
<dbReference type="InterPro" id="IPR027359">
    <property type="entry name" value="Volt_channel_dom_sf"/>
</dbReference>